<evidence type="ECO:0000256" key="3">
    <source>
        <dbReference type="ARBA" id="ARBA00009164"/>
    </source>
</evidence>
<dbReference type="GO" id="GO:0046872">
    <property type="term" value="F:metal ion binding"/>
    <property type="evidence" value="ECO:0007669"/>
    <property type="project" value="UniProtKB-KW"/>
</dbReference>
<dbReference type="InterPro" id="IPR007115">
    <property type="entry name" value="6-PTP_synth/QueD"/>
</dbReference>
<protein>
    <recommendedName>
        <fullName evidence="5">6-pyruvoyl tetrahydrobiopterin synthase</fullName>
        <ecNumber evidence="4">4.2.3.12</ecNumber>
    </recommendedName>
</protein>
<evidence type="ECO:0000256" key="4">
    <source>
        <dbReference type="ARBA" id="ARBA00013100"/>
    </source>
</evidence>
<proteinExistence type="inferred from homology"/>
<evidence type="ECO:0000313" key="10">
    <source>
        <dbReference type="Proteomes" id="UP000038045"/>
    </source>
</evidence>
<comment type="similarity">
    <text evidence="3">Belongs to the PTPS family.</text>
</comment>
<dbReference type="GO" id="GO:0003874">
    <property type="term" value="F:6-pyruvoyltetrahydropterin synthase activity"/>
    <property type="evidence" value="ECO:0007669"/>
    <property type="project" value="UniProtKB-EC"/>
</dbReference>
<keyword evidence="8" id="KW-0783">Tetrahydrobiopterin biosynthesis</keyword>
<dbReference type="GO" id="GO:0005739">
    <property type="term" value="C:mitochondrion"/>
    <property type="evidence" value="ECO:0007669"/>
    <property type="project" value="TreeGrafter"/>
</dbReference>
<evidence type="ECO:0000256" key="2">
    <source>
        <dbReference type="ARBA" id="ARBA00005126"/>
    </source>
</evidence>
<dbReference type="InterPro" id="IPR022470">
    <property type="entry name" value="PTPS_Cys_AS"/>
</dbReference>
<dbReference type="PANTHER" id="PTHR12589:SF7">
    <property type="entry name" value="6-PYRUVOYL TETRAHYDROBIOPTERIN SYNTHASE"/>
    <property type="match status" value="1"/>
</dbReference>
<keyword evidence="7" id="KW-0862">Zinc</keyword>
<dbReference type="PANTHER" id="PTHR12589">
    <property type="entry name" value="PYRUVOYL TETRAHYDROBIOPTERIN SYNTHASE"/>
    <property type="match status" value="1"/>
</dbReference>
<keyword evidence="6" id="KW-0479">Metal-binding</keyword>
<dbReference type="InterPro" id="IPR038418">
    <property type="entry name" value="6-PTP_synth/QueD_sf"/>
</dbReference>
<evidence type="ECO:0000256" key="9">
    <source>
        <dbReference type="ARBA" id="ARBA00023239"/>
    </source>
</evidence>
<keyword evidence="10" id="KW-1185">Reference proteome</keyword>
<evidence type="ECO:0000256" key="1">
    <source>
        <dbReference type="ARBA" id="ARBA00001947"/>
    </source>
</evidence>
<comment type="cofactor">
    <cofactor evidence="1">
        <name>Zn(2+)</name>
        <dbReference type="ChEBI" id="CHEBI:29105"/>
    </cofactor>
</comment>
<dbReference type="AlphaFoldDB" id="A0A0N4ZN83"/>
<organism evidence="10 11">
    <name type="scientific">Parastrongyloides trichosuri</name>
    <name type="common">Possum-specific nematode worm</name>
    <dbReference type="NCBI Taxonomy" id="131310"/>
    <lineage>
        <taxon>Eukaryota</taxon>
        <taxon>Metazoa</taxon>
        <taxon>Ecdysozoa</taxon>
        <taxon>Nematoda</taxon>
        <taxon>Chromadorea</taxon>
        <taxon>Rhabditida</taxon>
        <taxon>Tylenchina</taxon>
        <taxon>Panagrolaimomorpha</taxon>
        <taxon>Strongyloidoidea</taxon>
        <taxon>Strongyloididae</taxon>
        <taxon>Parastrongyloides</taxon>
    </lineage>
</organism>
<dbReference type="Proteomes" id="UP000038045">
    <property type="component" value="Unplaced"/>
</dbReference>
<dbReference type="FunFam" id="3.30.479.10:FF:000003">
    <property type="entry name" value="6-pyruvoyl tetrahydrobiopterin synthase"/>
    <property type="match status" value="1"/>
</dbReference>
<dbReference type="UniPathway" id="UPA00849">
    <property type="reaction ID" value="UER00819"/>
</dbReference>
<accession>A0A0N4ZN83</accession>
<dbReference type="EC" id="4.2.3.12" evidence="4"/>
<dbReference type="PROSITE" id="PS00987">
    <property type="entry name" value="PTPS_1"/>
    <property type="match status" value="1"/>
</dbReference>
<dbReference type="Gene3D" id="3.30.479.10">
    <property type="entry name" value="6-pyruvoyl tetrahydropterin synthase/QueD"/>
    <property type="match status" value="1"/>
</dbReference>
<dbReference type="STRING" id="131310.A0A0N4ZN83"/>
<evidence type="ECO:0000256" key="5">
    <source>
        <dbReference type="ARBA" id="ARBA00015587"/>
    </source>
</evidence>
<evidence type="ECO:0000313" key="11">
    <source>
        <dbReference type="WBParaSite" id="PTRK_0000999800.1"/>
    </source>
</evidence>
<reference evidence="11" key="1">
    <citation type="submission" date="2017-02" db="UniProtKB">
        <authorList>
            <consortium name="WormBaseParasite"/>
        </authorList>
    </citation>
    <scope>IDENTIFICATION</scope>
</reference>
<dbReference type="WBParaSite" id="PTRK_0000999800.1">
    <property type="protein sequence ID" value="PTRK_0000999800.1"/>
    <property type="gene ID" value="PTRK_0000999800"/>
</dbReference>
<sequence>MSIVYLKRTETFSSAHRLNSTKLSEQENKEIYSKCNNPNGHGHNYEVTVTLRGPLNETTGMVYNLSDLKNEMKYVVEMLDHKNLDKDVSYFKEVVSTTENLTIFFWKEMKKNMQNSDLLYEVEIKETNKNIFSYKGE</sequence>
<dbReference type="InterPro" id="IPR022469">
    <property type="entry name" value="PTPS_His_AS"/>
</dbReference>
<name>A0A0N4ZN83_PARTI</name>
<evidence type="ECO:0000256" key="7">
    <source>
        <dbReference type="ARBA" id="ARBA00022833"/>
    </source>
</evidence>
<evidence type="ECO:0000256" key="8">
    <source>
        <dbReference type="ARBA" id="ARBA00023007"/>
    </source>
</evidence>
<comment type="pathway">
    <text evidence="2">Cofactor biosynthesis; tetrahydrobiopterin biosynthesis; tetrahydrobiopterin from 7,8-dihydroneopterin triphosphate: step 1/3.</text>
</comment>
<keyword evidence="9" id="KW-0456">Lyase</keyword>
<evidence type="ECO:0000256" key="6">
    <source>
        <dbReference type="ARBA" id="ARBA00022723"/>
    </source>
</evidence>
<dbReference type="PROSITE" id="PS00988">
    <property type="entry name" value="PTPS_2"/>
    <property type="match status" value="1"/>
</dbReference>
<dbReference type="Pfam" id="PF01242">
    <property type="entry name" value="PTPS"/>
    <property type="match status" value="1"/>
</dbReference>
<dbReference type="SUPFAM" id="SSF55620">
    <property type="entry name" value="Tetrahydrobiopterin biosynthesis enzymes-like"/>
    <property type="match status" value="1"/>
</dbReference>
<dbReference type="GO" id="GO:0006729">
    <property type="term" value="P:tetrahydrobiopterin biosynthetic process"/>
    <property type="evidence" value="ECO:0007669"/>
    <property type="project" value="UniProtKB-UniPathway"/>
</dbReference>